<dbReference type="InterPro" id="IPR044151">
    <property type="entry name" value="ALDH_KGSADH"/>
</dbReference>
<evidence type="ECO:0000259" key="3">
    <source>
        <dbReference type="Pfam" id="PF00171"/>
    </source>
</evidence>
<dbReference type="InterPro" id="IPR050740">
    <property type="entry name" value="Aldehyde_DH_Superfamily"/>
</dbReference>
<keyword evidence="5" id="KW-1185">Reference proteome</keyword>
<dbReference type="InterPro" id="IPR016161">
    <property type="entry name" value="Ald_DH/histidinol_DH"/>
</dbReference>
<dbReference type="EMBL" id="CP023564">
    <property type="protein sequence ID" value="ATG55864.1"/>
    <property type="molecule type" value="Genomic_DNA"/>
</dbReference>
<proteinExistence type="predicted"/>
<dbReference type="RefSeq" id="WP_096800324.1">
    <property type="nucleotide sequence ID" value="NZ_CP023564.1"/>
</dbReference>
<dbReference type="PANTHER" id="PTHR43353:SF3">
    <property type="entry name" value="ALDEHYDE DEHYDROGENASE-RELATED"/>
    <property type="match status" value="1"/>
</dbReference>
<name>A0A291H0I3_9MICO</name>
<keyword evidence="1" id="KW-0560">Oxidoreductase</keyword>
<dbReference type="KEGG" id="bgg:CFK41_14560"/>
<dbReference type="OrthoDB" id="9770537at2"/>
<accession>A0A291H0I3</accession>
<dbReference type="InterPro" id="IPR015590">
    <property type="entry name" value="Aldehyde_DH_dom"/>
</dbReference>
<dbReference type="Gene3D" id="3.40.309.10">
    <property type="entry name" value="Aldehyde Dehydrogenase, Chain A, domain 2"/>
    <property type="match status" value="1"/>
</dbReference>
<evidence type="ECO:0000256" key="1">
    <source>
        <dbReference type="ARBA" id="ARBA00023002"/>
    </source>
</evidence>
<evidence type="ECO:0000313" key="5">
    <source>
        <dbReference type="Proteomes" id="UP000217889"/>
    </source>
</evidence>
<evidence type="ECO:0000256" key="2">
    <source>
        <dbReference type="SAM" id="MobiDB-lite"/>
    </source>
</evidence>
<dbReference type="InterPro" id="IPR016163">
    <property type="entry name" value="Ald_DH_C"/>
</dbReference>
<dbReference type="Pfam" id="PF00171">
    <property type="entry name" value="Aldedh"/>
    <property type="match status" value="1"/>
</dbReference>
<evidence type="ECO:0000313" key="4">
    <source>
        <dbReference type="EMBL" id="ATG55864.1"/>
    </source>
</evidence>
<dbReference type="Proteomes" id="UP000217889">
    <property type="component" value="Chromosome"/>
</dbReference>
<dbReference type="InterPro" id="IPR016162">
    <property type="entry name" value="Ald_DH_N"/>
</dbReference>
<gene>
    <name evidence="4" type="ORF">CFK41_14560</name>
</gene>
<reference evidence="4 5" key="1">
    <citation type="journal article" date="2014" name="Int. J. Syst. Evol. Microbiol.">
        <title>Brachybacterium ginsengisoli sp. nov., isolated from soil of a ginseng field.</title>
        <authorList>
            <person name="Hoang V.A."/>
            <person name="Kim Y.J."/>
            <person name="Nguyen N.L."/>
            <person name="Yang D.C."/>
        </authorList>
    </citation>
    <scope>NUCLEOTIDE SEQUENCE [LARGE SCALE GENOMIC DNA]</scope>
    <source>
        <strain evidence="4 5">DCY80</strain>
    </source>
</reference>
<dbReference type="AlphaFoldDB" id="A0A291H0I3"/>
<organism evidence="4 5">
    <name type="scientific">Brachybacterium ginsengisoli</name>
    <dbReference type="NCBI Taxonomy" id="1331682"/>
    <lineage>
        <taxon>Bacteria</taxon>
        <taxon>Bacillati</taxon>
        <taxon>Actinomycetota</taxon>
        <taxon>Actinomycetes</taxon>
        <taxon>Micrococcales</taxon>
        <taxon>Dermabacteraceae</taxon>
        <taxon>Brachybacterium</taxon>
    </lineage>
</organism>
<protein>
    <submittedName>
        <fullName evidence="4">Aldehyde dehydrogenase (NADP(+))</fullName>
    </submittedName>
</protein>
<dbReference type="SUPFAM" id="SSF53720">
    <property type="entry name" value="ALDH-like"/>
    <property type="match status" value="1"/>
</dbReference>
<dbReference type="GO" id="GO:0016620">
    <property type="term" value="F:oxidoreductase activity, acting on the aldehyde or oxo group of donors, NAD or NADP as acceptor"/>
    <property type="evidence" value="ECO:0007669"/>
    <property type="project" value="InterPro"/>
</dbReference>
<dbReference type="CDD" id="cd07129">
    <property type="entry name" value="ALDH_KGSADH"/>
    <property type="match status" value="1"/>
</dbReference>
<feature type="region of interest" description="Disordered" evidence="2">
    <location>
        <begin position="1"/>
        <end position="20"/>
    </location>
</feature>
<sequence length="514" mass="53571">MDVTPQHTDSPAREAEGPDGLEAAVRRTALAATAYRGWSRGRRAELLDALADAIDGARDTLVPLAHAETHLGAARLQGELTRTSYQLRVFAREIRDGGYLEATIDHAAQTPMGPTPDLRRMLVPLGAVAVYSASNFPFAFSVLGGDTASALAAGNAVVVKVHPGHPRTSRAVSRIAEQVFSAQDAPADLLTFVEGFEDGVALVRHPLIRAAGFTGSLGGGRALADAAAARPDPIPFYGELASLNPVLVTPRAAATRAEEFGTGLAGSILQGGGQFCTKPGLIMVPTGDAGDRLVASIGSVIASAAAKPALTSAMAASYSAGAADRAALAEVRARGRDSTADDQTRPLLLETSATALSPALLEECFGPLAVVVRYGSAEEAMTVVDMLDGSLTATMLTAEDRDDQLGDVLAALTEKVGRVLFNGYPTGVAVNHAQHHGGPWPATNTVHTSVGVTAIRRFLRPIAWQDAPQEVLPIELREESTDVPRRVDGSYVLAAQHVHVLGADGEDEREAGST</sequence>
<dbReference type="Gene3D" id="3.40.605.10">
    <property type="entry name" value="Aldehyde Dehydrogenase, Chain A, domain 1"/>
    <property type="match status" value="1"/>
</dbReference>
<feature type="domain" description="Aldehyde dehydrogenase" evidence="3">
    <location>
        <begin position="21"/>
        <end position="438"/>
    </location>
</feature>
<dbReference type="PANTHER" id="PTHR43353">
    <property type="entry name" value="SUCCINATE-SEMIALDEHYDE DEHYDROGENASE, MITOCHONDRIAL"/>
    <property type="match status" value="1"/>
</dbReference>